<evidence type="ECO:0000313" key="3">
    <source>
        <dbReference type="Proteomes" id="UP001473302"/>
    </source>
</evidence>
<proteinExistence type="predicted"/>
<evidence type="ECO:0000259" key="1">
    <source>
        <dbReference type="PROSITE" id="PS50090"/>
    </source>
</evidence>
<dbReference type="InterPro" id="IPR009057">
    <property type="entry name" value="Homeodomain-like_sf"/>
</dbReference>
<accession>A0ABP9Z6N0</accession>
<dbReference type="PROSITE" id="PS50090">
    <property type="entry name" value="MYB_LIKE"/>
    <property type="match status" value="1"/>
</dbReference>
<evidence type="ECO:0000313" key="2">
    <source>
        <dbReference type="EMBL" id="GAA5814722.1"/>
    </source>
</evidence>
<dbReference type="Proteomes" id="UP001473302">
    <property type="component" value="Unassembled WGS sequence"/>
</dbReference>
<organism evidence="2 3">
    <name type="scientific">Mucor flavus</name>
    <dbReference type="NCBI Taxonomy" id="439312"/>
    <lineage>
        <taxon>Eukaryota</taxon>
        <taxon>Fungi</taxon>
        <taxon>Fungi incertae sedis</taxon>
        <taxon>Mucoromycota</taxon>
        <taxon>Mucoromycotina</taxon>
        <taxon>Mucoromycetes</taxon>
        <taxon>Mucorales</taxon>
        <taxon>Mucorineae</taxon>
        <taxon>Mucoraceae</taxon>
        <taxon>Mucor</taxon>
    </lineage>
</organism>
<feature type="domain" description="Myb-like" evidence="1">
    <location>
        <begin position="209"/>
        <end position="258"/>
    </location>
</feature>
<sequence length="287" mass="32851">MSTPYEQERLKNIELNKQLIEQLGISSLSTASQASSTDVSSIVVKRKKYTAKPKKEPAVLTRRKSSRLRGEKPLAIEIDKENNIELLGDDVKDDPRLLELIDEGRLLTAQEYFSKEIRDTAIVVDGHFQGWVNPETIKRHGIETSASEAWEKNGGGTYSYLDPTGSGNKRKKGSISNAKNDALKMFKKNPNQYFYRHNEPGEEQWVHDWSIQEKDLFLRVAREHGCGDKKGKLRWGLFASYIPHRFGYQCSSFYRHEIIKNGLVFDPNFQFTPSGEPVYAGSHRSRR</sequence>
<gene>
    <name evidence="2" type="ORF">MFLAVUS_008223</name>
</gene>
<reference evidence="2 3" key="1">
    <citation type="submission" date="2024-04" db="EMBL/GenBank/DDBJ databases">
        <title>genome sequences of Mucor flavus KT1a and Helicostylum pulchrum KT1b strains isolated from the surface of a dry-aged beef.</title>
        <authorList>
            <person name="Toyotome T."/>
            <person name="Hosono M."/>
            <person name="Torimaru M."/>
            <person name="Fukuda K."/>
            <person name="Mikami N."/>
        </authorList>
    </citation>
    <scope>NUCLEOTIDE SEQUENCE [LARGE SCALE GENOMIC DNA]</scope>
    <source>
        <strain evidence="2 3">KT1a</strain>
    </source>
</reference>
<dbReference type="EMBL" id="BAABUK010000022">
    <property type="protein sequence ID" value="GAA5814722.1"/>
    <property type="molecule type" value="Genomic_DNA"/>
</dbReference>
<comment type="caution">
    <text evidence="2">The sequence shown here is derived from an EMBL/GenBank/DDBJ whole genome shotgun (WGS) entry which is preliminary data.</text>
</comment>
<protein>
    <recommendedName>
        <fullName evidence="1">Myb-like domain-containing protein</fullName>
    </recommendedName>
</protein>
<dbReference type="SUPFAM" id="SSF46689">
    <property type="entry name" value="Homeodomain-like"/>
    <property type="match status" value="1"/>
</dbReference>
<name>A0ABP9Z6N0_9FUNG</name>
<dbReference type="InterPro" id="IPR001005">
    <property type="entry name" value="SANT/Myb"/>
</dbReference>
<keyword evidence="3" id="KW-1185">Reference proteome</keyword>